<accession>A0A1W6JUW4</accession>
<organism evidence="1 2">
    <name type="scientific">Vibrio phage pVco-5</name>
    <dbReference type="NCBI Taxonomy" id="1965485"/>
    <lineage>
        <taxon>Viruses</taxon>
        <taxon>Duplodnaviria</taxon>
        <taxon>Heunggongvirae</taxon>
        <taxon>Uroviricota</taxon>
        <taxon>Caudoviricetes</taxon>
        <taxon>Schitoviridae</taxon>
        <taxon>Vicoquintavirus</taxon>
        <taxon>Vicoquintavirus Pvco5</taxon>
    </lineage>
</organism>
<dbReference type="InterPro" id="IPR043502">
    <property type="entry name" value="DNA/RNA_pol_sf"/>
</dbReference>
<name>A0A1W6JUW4_9CAUD</name>
<dbReference type="EMBL" id="KY612839">
    <property type="protein sequence ID" value="ARM71047.1"/>
    <property type="molecule type" value="Genomic_DNA"/>
</dbReference>
<evidence type="ECO:0000313" key="2">
    <source>
        <dbReference type="Proteomes" id="UP000225564"/>
    </source>
</evidence>
<proteinExistence type="predicted"/>
<sequence>MTTRMLPRDYQMMMETKYSKSNIRKYILDDIQECQELMDKLHICALQVEKWCQEDHYESKKESLAVLLDEEFSIKDLLVDIMSMVLTQSYRMEITSAVGLVAGFMPWEDYRIKIKRAAELLFHLAACDIIDMAPAFISETNTVLISNKYSIGGDTAKYIEMSKFTPPMVCVPEPVKSTRESGYLTKQQFAILKGKHQHNYPVNLASINNFNSIPLSLDHEFLRMVEDELETDTETEMEIDKRRKAFDKLRLETYDVCLDIIRAGNEFYETHFWCGRGRTYTRGYHINSQGNSYRKAMVNYAEAADINEDIEDWKQYF</sequence>
<gene>
    <name evidence="1" type="ORF">pVco5_059</name>
</gene>
<dbReference type="GO" id="GO:0000428">
    <property type="term" value="C:DNA-directed RNA polymerase complex"/>
    <property type="evidence" value="ECO:0007669"/>
    <property type="project" value="UniProtKB-KW"/>
</dbReference>
<evidence type="ECO:0000313" key="1">
    <source>
        <dbReference type="EMBL" id="ARM71047.1"/>
    </source>
</evidence>
<keyword evidence="1" id="KW-0240">DNA-directed RNA polymerase</keyword>
<keyword evidence="1" id="KW-0804">Transcription</keyword>
<reference evidence="1 2" key="1">
    <citation type="submission" date="2017-02" db="EMBL/GenBank/DDBJ databases">
        <title>Comeplete genome sequence of Bacteriophage pVco-5, that infects Vibrio corallilyticus.</title>
        <authorList>
            <person name="Kim H.J."/>
            <person name="Park S.C."/>
        </authorList>
    </citation>
    <scope>NUCLEOTIDE SEQUENCE [LARGE SCALE GENOMIC DNA]</scope>
</reference>
<dbReference type="SUPFAM" id="SSF56672">
    <property type="entry name" value="DNA/RNA polymerases"/>
    <property type="match status" value="1"/>
</dbReference>
<protein>
    <submittedName>
        <fullName evidence="1">DNA-directed RNA polymerase RNAP1</fullName>
    </submittedName>
</protein>
<keyword evidence="2" id="KW-1185">Reference proteome</keyword>
<dbReference type="Proteomes" id="UP000225564">
    <property type="component" value="Segment"/>
</dbReference>